<keyword evidence="5" id="KW-1185">Reference proteome</keyword>
<accession>A0A7C9GPP7</accession>
<comment type="caution">
    <text evidence="4">The sequence shown here is derived from an EMBL/GenBank/DDBJ whole genome shotgun (WGS) entry which is preliminary data.</text>
</comment>
<dbReference type="AlphaFoldDB" id="A0A7C9GPP7"/>
<keyword evidence="3" id="KW-0812">Transmembrane</keyword>
<evidence type="ECO:0000313" key="4">
    <source>
        <dbReference type="EMBL" id="MQT15851.1"/>
    </source>
</evidence>
<gene>
    <name evidence="4" type="ORF">F3168_01045</name>
</gene>
<keyword evidence="3" id="KW-0472">Membrane</keyword>
<dbReference type="InterPro" id="IPR006135">
    <property type="entry name" value="T3SS_substrate_exporter"/>
</dbReference>
<dbReference type="PANTHER" id="PTHR30531:SF12">
    <property type="entry name" value="FLAGELLAR BIOSYNTHETIC PROTEIN FLHB"/>
    <property type="match status" value="1"/>
</dbReference>
<dbReference type="SUPFAM" id="SSF160544">
    <property type="entry name" value="EscU C-terminal domain-like"/>
    <property type="match status" value="1"/>
</dbReference>
<evidence type="ECO:0000313" key="5">
    <source>
        <dbReference type="Proteomes" id="UP000481327"/>
    </source>
</evidence>
<dbReference type="Proteomes" id="UP000481327">
    <property type="component" value="Unassembled WGS sequence"/>
</dbReference>
<evidence type="ECO:0000256" key="1">
    <source>
        <dbReference type="ARBA" id="ARBA00010690"/>
    </source>
</evidence>
<dbReference type="InterPro" id="IPR029025">
    <property type="entry name" value="T3SS_substrate_exporter_C"/>
</dbReference>
<feature type="transmembrane region" description="Helical" evidence="3">
    <location>
        <begin position="182"/>
        <end position="208"/>
    </location>
</feature>
<dbReference type="PRINTS" id="PR00950">
    <property type="entry name" value="TYPE3IMSPROT"/>
</dbReference>
<protein>
    <recommendedName>
        <fullName evidence="6">Flagellar type III secretion system protein FlhB</fullName>
    </recommendedName>
</protein>
<dbReference type="Gene3D" id="3.40.1690.10">
    <property type="entry name" value="secretion proteins EscU"/>
    <property type="match status" value="1"/>
</dbReference>
<dbReference type="Pfam" id="PF01312">
    <property type="entry name" value="Bac_export_2"/>
    <property type="match status" value="1"/>
</dbReference>
<proteinExistence type="inferred from homology"/>
<dbReference type="EMBL" id="WIOL01000001">
    <property type="protein sequence ID" value="MQT15851.1"/>
    <property type="molecule type" value="Genomic_DNA"/>
</dbReference>
<evidence type="ECO:0000256" key="3">
    <source>
        <dbReference type="SAM" id="Phobius"/>
    </source>
</evidence>
<dbReference type="GO" id="GO:0005886">
    <property type="term" value="C:plasma membrane"/>
    <property type="evidence" value="ECO:0007669"/>
    <property type="project" value="TreeGrafter"/>
</dbReference>
<sequence length="377" mass="39077">MAESEADKTQPATPRRRQQAIEQGNVWQPRELAPAAAVLVAARAATLAGPGLWAALAAYLADSLARAEMPANDGVPVAALAVRVPLLWPAALAAAVAVVTIGLSLATTRHVSLAMLAPKWQRISPVAGLGRIFSLGGLAGAATAVLKLLAVGGVALAVAAPLLPALAHVGEERGGLAVIGGAVVRLAGAAALAMLGIAIVDGALSWLLRERKLRMTLEEVKRESRENDGAPEVKAAIKRAQFAAASRRMRTTMAEASVVVVNPVHFAVAMRYLPGSDAAPVVVEKGRLEMAQAIIAVARELGVPVVRTPRLARALFFTAKLGTPVREELFGAVATILAFVMRFDAPEQEAAPAVFVPPAFDFDAAGQRRKPGAGGSF</sequence>
<evidence type="ECO:0008006" key="6">
    <source>
        <dbReference type="Google" id="ProtNLM"/>
    </source>
</evidence>
<name>A0A7C9GPP7_9SPHN</name>
<dbReference type="GO" id="GO:0009306">
    <property type="term" value="P:protein secretion"/>
    <property type="evidence" value="ECO:0007669"/>
    <property type="project" value="InterPro"/>
</dbReference>
<feature type="transmembrane region" description="Helical" evidence="3">
    <location>
        <begin position="129"/>
        <end position="162"/>
    </location>
</feature>
<feature type="region of interest" description="Disordered" evidence="2">
    <location>
        <begin position="1"/>
        <end position="24"/>
    </location>
</feature>
<reference evidence="4 5" key="1">
    <citation type="submission" date="2019-09" db="EMBL/GenBank/DDBJ databases">
        <title>Polymorphobacter sp. isolated from a lake in China.</title>
        <authorList>
            <person name="Liu Z."/>
        </authorList>
    </citation>
    <scope>NUCLEOTIDE SEQUENCE [LARGE SCALE GENOMIC DNA]</scope>
    <source>
        <strain evidence="4 5">D40P</strain>
    </source>
</reference>
<dbReference type="RefSeq" id="WP_152576316.1">
    <property type="nucleotide sequence ID" value="NZ_WEFI01000001.1"/>
</dbReference>
<dbReference type="PANTHER" id="PTHR30531">
    <property type="entry name" value="FLAGELLAR BIOSYNTHETIC PROTEIN FLHB"/>
    <property type="match status" value="1"/>
</dbReference>
<feature type="transmembrane region" description="Helical" evidence="3">
    <location>
        <begin position="86"/>
        <end position="108"/>
    </location>
</feature>
<keyword evidence="3" id="KW-1133">Transmembrane helix</keyword>
<comment type="similarity">
    <text evidence="1">Belongs to the type III secretion exporter family.</text>
</comment>
<evidence type="ECO:0000256" key="2">
    <source>
        <dbReference type="SAM" id="MobiDB-lite"/>
    </source>
</evidence>
<dbReference type="OrthoDB" id="9807950at2"/>
<organism evidence="4 5">
    <name type="scientific">Sandarakinorhabdus fusca</name>
    <dbReference type="NCBI Taxonomy" id="1439888"/>
    <lineage>
        <taxon>Bacteria</taxon>
        <taxon>Pseudomonadati</taxon>
        <taxon>Pseudomonadota</taxon>
        <taxon>Alphaproteobacteria</taxon>
        <taxon>Sphingomonadales</taxon>
        <taxon>Sphingosinicellaceae</taxon>
        <taxon>Sandarakinorhabdus</taxon>
    </lineage>
</organism>